<evidence type="ECO:0000259" key="1">
    <source>
        <dbReference type="SMART" id="SM00507"/>
    </source>
</evidence>
<protein>
    <submittedName>
        <fullName evidence="2">Putative restriction endonuclease</fullName>
    </submittedName>
</protein>
<dbReference type="AlphaFoldDB" id="A0A1M5JB00"/>
<dbReference type="EMBL" id="FQVW01000029">
    <property type="protein sequence ID" value="SHG37742.1"/>
    <property type="molecule type" value="Genomic_DNA"/>
</dbReference>
<evidence type="ECO:0000313" key="3">
    <source>
        <dbReference type="Proteomes" id="UP000183988"/>
    </source>
</evidence>
<dbReference type="SMART" id="SM00507">
    <property type="entry name" value="HNHc"/>
    <property type="match status" value="1"/>
</dbReference>
<sequence length="250" mass="28872">MAEVNQEERAYGAWDILISRAINRKTITYKELGDALGVHHRACRYFLGLIQDFCLNEKLPPLTILVVNRNGDIGQGFTAWDVNNIKEGLEKVYSYNWNNIYNPFEYASNGETKDGIARKLINKEVDKKELYARVKVRGVAQSIFRKALLEAYNYRCAFCRTRIEVLLEAAHIIPWSKSSEEQKLDVNNGILLCSNHHKLFDAGLINIDKDYRIHADPTIKTKLIGRKMRLPEDERLHPSKESLVKRLQLI</sequence>
<dbReference type="GO" id="GO:0004519">
    <property type="term" value="F:endonuclease activity"/>
    <property type="evidence" value="ECO:0007669"/>
    <property type="project" value="UniProtKB-KW"/>
</dbReference>
<dbReference type="STRING" id="930117.SAMN05216225_102917"/>
<feature type="domain" description="HNH nuclease" evidence="1">
    <location>
        <begin position="143"/>
        <end position="198"/>
    </location>
</feature>
<proteinExistence type="predicted"/>
<dbReference type="Pfam" id="PF13391">
    <property type="entry name" value="HNH_2"/>
    <property type="match status" value="1"/>
</dbReference>
<dbReference type="CDD" id="cd00085">
    <property type="entry name" value="HNHc"/>
    <property type="match status" value="1"/>
</dbReference>
<keyword evidence="2" id="KW-0378">Hydrolase</keyword>
<accession>A0A1M5JB00</accession>
<keyword evidence="3" id="KW-1185">Reference proteome</keyword>
<organism evidence="2 3">
    <name type="scientific">Ornithinibacillus halophilus</name>
    <dbReference type="NCBI Taxonomy" id="930117"/>
    <lineage>
        <taxon>Bacteria</taxon>
        <taxon>Bacillati</taxon>
        <taxon>Bacillota</taxon>
        <taxon>Bacilli</taxon>
        <taxon>Bacillales</taxon>
        <taxon>Bacillaceae</taxon>
        <taxon>Ornithinibacillus</taxon>
    </lineage>
</organism>
<dbReference type="RefSeq" id="WP_072891092.1">
    <property type="nucleotide sequence ID" value="NZ_FQVW01000029.1"/>
</dbReference>
<dbReference type="InterPro" id="IPR003615">
    <property type="entry name" value="HNH_nuc"/>
</dbReference>
<name>A0A1M5JB00_9BACI</name>
<dbReference type="Proteomes" id="UP000183988">
    <property type="component" value="Unassembled WGS sequence"/>
</dbReference>
<dbReference type="Gene3D" id="1.10.30.50">
    <property type="match status" value="1"/>
</dbReference>
<keyword evidence="2" id="KW-0255">Endonuclease</keyword>
<reference evidence="2 3" key="1">
    <citation type="submission" date="2016-11" db="EMBL/GenBank/DDBJ databases">
        <authorList>
            <person name="Jaros S."/>
            <person name="Januszkiewicz K."/>
            <person name="Wedrychowicz H."/>
        </authorList>
    </citation>
    <scope>NUCLEOTIDE SEQUENCE [LARGE SCALE GENOMIC DNA]</scope>
    <source>
        <strain evidence="2 3">IBRC-M 10683</strain>
    </source>
</reference>
<evidence type="ECO:0000313" key="2">
    <source>
        <dbReference type="EMBL" id="SHG37742.1"/>
    </source>
</evidence>
<gene>
    <name evidence="2" type="ORF">SAMN05216225_102917</name>
</gene>
<keyword evidence="2" id="KW-0540">Nuclease</keyword>
<dbReference type="OrthoDB" id="5678128at2"/>